<sequence length="625" mass="68984">MGPIQQVVFLFLGHCFAARSFGRPEDTLFPQDFGGFFDNNWLFPFDRNFDFPSFDTFFSSWRSWNPDFHMLAEFPPVVNVPRIQVFCDETKLTLLVDKNAFGLTLTTGDIQLGDGCYSNKELPNQLGFVYNLDQCGTVPVLQNGEQVFTNSLHLNVKKNSPWWQTPPSIHVSCIPKRLFMDPNPVFQPEKAKTFNIQAMNPSWTNKAESNIYKRGQMINLQVSATTGPDQQLFIQSCFVSASPEAQTRPRRSVILNKGCASSLGHMVAQFVSTDRADVVNFIVNTSRGGSELYIHCSVVVADAAVTPASKSCNYNVNKSRWEELNGDVEVCGCCSSKCKGPVVYNLSVDAKAVVSVGPLVIVDDGESSPALPESEPQTFGSSLPTTMRSDAPDPADDVAVSAADPLINLFQPSPQGVVMVRQDPDATITLWLPEPVQADHENGIHQAEESLKPDEKSEMRMKSEGDSSLWDLKLLPLADGWKIPQDYEVIAGSFPSNKKFRRSGSSVTKTTPAESSLPTEVVSLQLVEMPEPVLPEHKTEWPPAKLTVGEDSSQVQMDGAVEPAGVQPVIRTKLEFSKGADGSKKLTYEEEVKQNVKTAKGKQVPKLKELLSTFLDLLRRINQAE</sequence>
<accession>A0A9D2XH91</accession>
<feature type="domain" description="ZP" evidence="4">
    <location>
        <begin position="86"/>
        <end position="319"/>
    </location>
</feature>
<keyword evidence="3" id="KW-0732">Signal</keyword>
<dbReference type="Gene3D" id="2.60.40.3210">
    <property type="entry name" value="Zona pellucida, ZP-N domain"/>
    <property type="match status" value="1"/>
</dbReference>
<dbReference type="Proteomes" id="UP000822369">
    <property type="component" value="Chromosome 18"/>
</dbReference>
<dbReference type="EMBL" id="JAAVVJ010000018">
    <property type="protein sequence ID" value="KAF7202100.1"/>
    <property type="molecule type" value="Genomic_DNA"/>
</dbReference>
<dbReference type="GO" id="GO:2000344">
    <property type="term" value="P:positive regulation of acrosome reaction"/>
    <property type="evidence" value="ECO:0007669"/>
    <property type="project" value="TreeGrafter"/>
</dbReference>
<feature type="compositionally biased region" description="Polar residues" evidence="2">
    <location>
        <begin position="375"/>
        <end position="388"/>
    </location>
</feature>
<evidence type="ECO:0000313" key="5">
    <source>
        <dbReference type="EMBL" id="KAF7202100.1"/>
    </source>
</evidence>
<dbReference type="GO" id="GO:0007339">
    <property type="term" value="P:binding of sperm to zona pellucida"/>
    <property type="evidence" value="ECO:0007669"/>
    <property type="project" value="TreeGrafter"/>
</dbReference>
<dbReference type="OMA" id="VIMNKGC"/>
<reference evidence="5" key="1">
    <citation type="submission" date="2020-03" db="EMBL/GenBank/DDBJ databases">
        <title>Intra-Species Differences in Population Size shape Life History and Genome Evolution.</title>
        <authorList>
            <person name="Willemsen D."/>
            <person name="Cui R."/>
            <person name="Valenzano D.R."/>
        </authorList>
    </citation>
    <scope>NUCLEOTIDE SEQUENCE</scope>
    <source>
        <strain evidence="5">GRZ</strain>
        <tissue evidence="5">Whole</tissue>
    </source>
</reference>
<dbReference type="InterPro" id="IPR055355">
    <property type="entry name" value="ZP-C"/>
</dbReference>
<dbReference type="Pfam" id="PF00100">
    <property type="entry name" value="Zona_pellucida"/>
    <property type="match status" value="1"/>
</dbReference>
<evidence type="ECO:0000256" key="3">
    <source>
        <dbReference type="SAM" id="SignalP"/>
    </source>
</evidence>
<dbReference type="FunFam" id="2.60.40.4100:FF:000002">
    <property type="entry name" value="Zona pellucida sperm-binding protein 3"/>
    <property type="match status" value="1"/>
</dbReference>
<evidence type="ECO:0000313" key="6">
    <source>
        <dbReference type="Proteomes" id="UP000822369"/>
    </source>
</evidence>
<dbReference type="GO" id="GO:0032190">
    <property type="term" value="F:acrosin binding"/>
    <property type="evidence" value="ECO:0007669"/>
    <property type="project" value="TreeGrafter"/>
</dbReference>
<dbReference type="InterPro" id="IPR042235">
    <property type="entry name" value="ZP-C_dom"/>
</dbReference>
<dbReference type="GO" id="GO:0031012">
    <property type="term" value="C:extracellular matrix"/>
    <property type="evidence" value="ECO:0007669"/>
    <property type="project" value="TreeGrafter"/>
</dbReference>
<comment type="caution">
    <text evidence="5">The sequence shown here is derived from an EMBL/GenBank/DDBJ whole genome shotgun (WGS) entry which is preliminary data.</text>
</comment>
<dbReference type="InterPro" id="IPR001507">
    <property type="entry name" value="ZP_dom"/>
</dbReference>
<dbReference type="PROSITE" id="PS51034">
    <property type="entry name" value="ZP_2"/>
    <property type="match status" value="1"/>
</dbReference>
<proteinExistence type="predicted"/>
<keyword evidence="1" id="KW-1015">Disulfide bond</keyword>
<feature type="region of interest" description="Disordered" evidence="2">
    <location>
        <begin position="365"/>
        <end position="391"/>
    </location>
</feature>
<evidence type="ECO:0000256" key="2">
    <source>
        <dbReference type="SAM" id="MobiDB-lite"/>
    </source>
</evidence>
<dbReference type="AlphaFoldDB" id="A0A9D2XH91"/>
<dbReference type="PANTHER" id="PTHR11576">
    <property type="entry name" value="ZONA PELLUCIDA SPERM-BINDING PROTEIN 3"/>
    <property type="match status" value="1"/>
</dbReference>
<dbReference type="InterPro" id="IPR055356">
    <property type="entry name" value="ZP-N"/>
</dbReference>
<evidence type="ECO:0000259" key="4">
    <source>
        <dbReference type="PROSITE" id="PS51034"/>
    </source>
</evidence>
<dbReference type="KEGG" id="nfu:107392533"/>
<gene>
    <name evidence="5" type="ORF">G4P62_015676</name>
</gene>
<organism evidence="5 6">
    <name type="scientific">Nothobranchius furzeri</name>
    <name type="common">Turquoise killifish</name>
    <dbReference type="NCBI Taxonomy" id="105023"/>
    <lineage>
        <taxon>Eukaryota</taxon>
        <taxon>Metazoa</taxon>
        <taxon>Chordata</taxon>
        <taxon>Craniata</taxon>
        <taxon>Vertebrata</taxon>
        <taxon>Euteleostomi</taxon>
        <taxon>Actinopterygii</taxon>
        <taxon>Neopterygii</taxon>
        <taxon>Teleostei</taxon>
        <taxon>Neoteleostei</taxon>
        <taxon>Acanthomorphata</taxon>
        <taxon>Ovalentaria</taxon>
        <taxon>Atherinomorphae</taxon>
        <taxon>Cyprinodontiformes</taxon>
        <taxon>Nothobranchiidae</taxon>
        <taxon>Nothobranchius</taxon>
    </lineage>
</organism>
<dbReference type="Pfam" id="PF23344">
    <property type="entry name" value="ZP-N"/>
    <property type="match status" value="1"/>
</dbReference>
<feature type="chain" id="PRO_5038492873" evidence="3">
    <location>
        <begin position="23"/>
        <end position="625"/>
    </location>
</feature>
<protein>
    <submittedName>
        <fullName evidence="5">Transcript variant X1</fullName>
    </submittedName>
</protein>
<evidence type="ECO:0000256" key="1">
    <source>
        <dbReference type="ARBA" id="ARBA00023157"/>
    </source>
</evidence>
<dbReference type="PANTHER" id="PTHR11576:SF18">
    <property type="entry name" value="ZONA PELLUCIDA PROTEIN C"/>
    <property type="match status" value="1"/>
</dbReference>
<name>A0A9D2XH91_NOTFU</name>
<feature type="signal peptide" evidence="3">
    <location>
        <begin position="1"/>
        <end position="22"/>
    </location>
</feature>
<dbReference type="SMART" id="SM00241">
    <property type="entry name" value="ZP"/>
    <property type="match status" value="1"/>
</dbReference>
<dbReference type="Gene3D" id="2.60.40.4100">
    <property type="entry name" value="Zona pellucida, ZP-C domain"/>
    <property type="match status" value="1"/>
</dbReference>
<dbReference type="GO" id="GO:0035803">
    <property type="term" value="P:egg coat formation"/>
    <property type="evidence" value="ECO:0007669"/>
    <property type="project" value="TreeGrafter"/>
</dbReference>